<evidence type="ECO:0000256" key="5">
    <source>
        <dbReference type="ARBA" id="ARBA00022664"/>
    </source>
</evidence>
<comment type="subcellular location">
    <subcellularLocation>
        <location evidence="2">Cytoplasm</location>
    </subcellularLocation>
    <subcellularLocation>
        <location evidence="1">Nucleus</location>
    </subcellularLocation>
</comment>
<dbReference type="Pfam" id="PF01423">
    <property type="entry name" value="LSM"/>
    <property type="match status" value="1"/>
</dbReference>
<evidence type="ECO:0000313" key="14">
    <source>
        <dbReference type="WBParaSite" id="snap_masked-unitig_45609-processed-gene-0.3-mRNA-1"/>
    </source>
</evidence>
<keyword evidence="8" id="KW-0539">Nucleus</keyword>
<dbReference type="GO" id="GO:0005682">
    <property type="term" value="C:U5 snRNP"/>
    <property type="evidence" value="ECO:0007669"/>
    <property type="project" value="TreeGrafter"/>
</dbReference>
<evidence type="ECO:0000256" key="9">
    <source>
        <dbReference type="ARBA" id="ARBA00023274"/>
    </source>
</evidence>
<organism evidence="13 14">
    <name type="scientific">Macrostomum lignano</name>
    <dbReference type="NCBI Taxonomy" id="282301"/>
    <lineage>
        <taxon>Eukaryota</taxon>
        <taxon>Metazoa</taxon>
        <taxon>Spiralia</taxon>
        <taxon>Lophotrochozoa</taxon>
        <taxon>Platyhelminthes</taxon>
        <taxon>Rhabditophora</taxon>
        <taxon>Macrostomorpha</taxon>
        <taxon>Macrostomida</taxon>
        <taxon>Macrostomidae</taxon>
        <taxon>Macrostomum</taxon>
    </lineage>
</organism>
<name>A0A1I8JQM6_9PLAT</name>
<dbReference type="InterPro" id="IPR001163">
    <property type="entry name" value="Sm_dom_euk/arc"/>
</dbReference>
<dbReference type="PANTHER" id="PTHR10701:SF0">
    <property type="entry name" value="SMALL NUCLEAR RIBONUCLEOPROTEIN-ASSOCIATED PROTEIN B"/>
    <property type="match status" value="1"/>
</dbReference>
<keyword evidence="7" id="KW-0508">mRNA splicing</keyword>
<evidence type="ECO:0000256" key="4">
    <source>
        <dbReference type="ARBA" id="ARBA00022490"/>
    </source>
</evidence>
<protein>
    <recommendedName>
        <fullName evidence="10">Sm protein B</fullName>
    </recommendedName>
</protein>
<dbReference type="GO" id="GO:0070990">
    <property type="term" value="F:snRNP binding"/>
    <property type="evidence" value="ECO:0007669"/>
    <property type="project" value="TreeGrafter"/>
</dbReference>
<evidence type="ECO:0000259" key="12">
    <source>
        <dbReference type="PROSITE" id="PS52002"/>
    </source>
</evidence>
<dbReference type="GO" id="GO:0005685">
    <property type="term" value="C:U1 snRNP"/>
    <property type="evidence" value="ECO:0007669"/>
    <property type="project" value="TreeGrafter"/>
</dbReference>
<dbReference type="Gene3D" id="2.30.30.100">
    <property type="match status" value="1"/>
</dbReference>
<dbReference type="PROSITE" id="PS52002">
    <property type="entry name" value="SM"/>
    <property type="match status" value="1"/>
</dbReference>
<keyword evidence="5" id="KW-0507">mRNA processing</keyword>
<evidence type="ECO:0000256" key="3">
    <source>
        <dbReference type="ARBA" id="ARBA00009123"/>
    </source>
</evidence>
<dbReference type="GO" id="GO:0046540">
    <property type="term" value="C:U4/U6 x U5 tri-snRNP complex"/>
    <property type="evidence" value="ECO:0007669"/>
    <property type="project" value="TreeGrafter"/>
</dbReference>
<dbReference type="WBParaSite" id="snap_masked-unitig_45609-processed-gene-0.3-mRNA-1">
    <property type="protein sequence ID" value="snap_masked-unitig_45609-processed-gene-0.3-mRNA-1"/>
    <property type="gene ID" value="snap_masked-unitig_45609-processed-gene-0.3"/>
</dbReference>
<dbReference type="SMART" id="SM00651">
    <property type="entry name" value="Sm"/>
    <property type="match status" value="1"/>
</dbReference>
<evidence type="ECO:0000256" key="2">
    <source>
        <dbReference type="ARBA" id="ARBA00004496"/>
    </source>
</evidence>
<dbReference type="GO" id="GO:0071004">
    <property type="term" value="C:U2-type prespliceosome"/>
    <property type="evidence" value="ECO:0007669"/>
    <property type="project" value="TreeGrafter"/>
</dbReference>
<comment type="similarity">
    <text evidence="3">Belongs to the snRNP SmB/SmN family.</text>
</comment>
<dbReference type="InterPro" id="IPR010920">
    <property type="entry name" value="LSM_dom_sf"/>
</dbReference>
<keyword evidence="9" id="KW-0687">Ribonucleoprotein</keyword>
<accession>A0A1I8JQM6</accession>
<evidence type="ECO:0000256" key="11">
    <source>
        <dbReference type="SAM" id="MobiDB-lite"/>
    </source>
</evidence>
<evidence type="ECO:0000256" key="7">
    <source>
        <dbReference type="ARBA" id="ARBA00023187"/>
    </source>
</evidence>
<evidence type="ECO:0000313" key="13">
    <source>
        <dbReference type="Proteomes" id="UP000095280"/>
    </source>
</evidence>
<dbReference type="GO" id="GO:0071013">
    <property type="term" value="C:catalytic step 2 spliceosome"/>
    <property type="evidence" value="ECO:0007669"/>
    <property type="project" value="TreeGrafter"/>
</dbReference>
<dbReference type="SUPFAM" id="SSF50182">
    <property type="entry name" value="Sm-like ribonucleoproteins"/>
    <property type="match status" value="1"/>
</dbReference>
<proteinExistence type="inferred from homology"/>
<evidence type="ECO:0000256" key="10">
    <source>
        <dbReference type="ARBA" id="ARBA00041355"/>
    </source>
</evidence>
<evidence type="ECO:0000256" key="6">
    <source>
        <dbReference type="ARBA" id="ARBA00022884"/>
    </source>
</evidence>
<dbReference type="GO" id="GO:0005687">
    <property type="term" value="C:U4 snRNP"/>
    <property type="evidence" value="ECO:0007669"/>
    <property type="project" value="TreeGrafter"/>
</dbReference>
<feature type="domain" description="Sm" evidence="12">
    <location>
        <begin position="4"/>
        <end position="85"/>
    </location>
</feature>
<dbReference type="InterPro" id="IPR050914">
    <property type="entry name" value="snRNP_SmB/NAA38-like"/>
</dbReference>
<dbReference type="GO" id="GO:0003723">
    <property type="term" value="F:RNA binding"/>
    <property type="evidence" value="ECO:0007669"/>
    <property type="project" value="UniProtKB-KW"/>
</dbReference>
<dbReference type="PANTHER" id="PTHR10701">
    <property type="entry name" value="SMALL NUCLEAR RIBONUCLEOPROTEIN-ASSOCIATED PROTEIN B AND N"/>
    <property type="match status" value="1"/>
</dbReference>
<keyword evidence="6" id="KW-0694">RNA-binding</keyword>
<dbReference type="AlphaFoldDB" id="A0A1I8JQM6"/>
<keyword evidence="13" id="KW-1185">Reference proteome</keyword>
<dbReference type="FunFam" id="2.30.30.100:FF:000004">
    <property type="entry name" value="Small nuclear ribonucleoprotein-associated proteins"/>
    <property type="match status" value="1"/>
</dbReference>
<reference evidence="14" key="1">
    <citation type="submission" date="2016-11" db="UniProtKB">
        <authorList>
            <consortium name="WormBaseParasite"/>
        </authorList>
    </citation>
    <scope>IDENTIFICATION</scope>
</reference>
<dbReference type="GO" id="GO:0005737">
    <property type="term" value="C:cytoplasm"/>
    <property type="evidence" value="ECO:0007669"/>
    <property type="project" value="UniProtKB-SubCell"/>
</dbReference>
<evidence type="ECO:0000256" key="1">
    <source>
        <dbReference type="ARBA" id="ARBA00004123"/>
    </source>
</evidence>
<dbReference type="InterPro" id="IPR047575">
    <property type="entry name" value="Sm"/>
</dbReference>
<feature type="region of interest" description="Disordered" evidence="11">
    <location>
        <begin position="169"/>
        <end position="191"/>
    </location>
</feature>
<dbReference type="GO" id="GO:0000398">
    <property type="term" value="P:mRNA splicing, via spliceosome"/>
    <property type="evidence" value="ECO:0007669"/>
    <property type="project" value="TreeGrafter"/>
</dbReference>
<sequence>MPQGKNSKIMAHINYRMRCTLQDGRVFIGTFLAFDRHMNLVLADCEEFRTVKAKGDKAEREEKRALGLVLLRGEHLVSMSVAGPPPQEEVGKVPIPQATAASVGGVGIWPRCWARCPACGGPCARLGWTSARCRRARTSYDAAAAAVHASDATVGGTAGHREWHSAAHASGRLWPRRAPGFGPGGFQPGPR</sequence>
<dbReference type="CDD" id="cd01717">
    <property type="entry name" value="Sm_B"/>
    <property type="match status" value="1"/>
</dbReference>
<keyword evidence="4" id="KW-0963">Cytoplasm</keyword>
<evidence type="ECO:0000256" key="8">
    <source>
        <dbReference type="ARBA" id="ARBA00023242"/>
    </source>
</evidence>
<feature type="compositionally biased region" description="Gly residues" evidence="11">
    <location>
        <begin position="181"/>
        <end position="191"/>
    </location>
</feature>
<dbReference type="Proteomes" id="UP000095280">
    <property type="component" value="Unplaced"/>
</dbReference>
<dbReference type="GO" id="GO:0005686">
    <property type="term" value="C:U2 snRNP"/>
    <property type="evidence" value="ECO:0007669"/>
    <property type="project" value="TreeGrafter"/>
</dbReference>